<dbReference type="AlphaFoldDB" id="W6U0W2"/>
<dbReference type="RefSeq" id="XP_024345951.1">
    <property type="nucleotide sequence ID" value="XM_024499644.1"/>
</dbReference>
<gene>
    <name evidence="1" type="ORF">EGR_10395</name>
</gene>
<dbReference type="KEGG" id="egl:EGR_10395"/>
<name>W6U0W2_ECHGR</name>
<keyword evidence="2" id="KW-1185">Reference proteome</keyword>
<comment type="caution">
    <text evidence="1">The sequence shown here is derived from an EMBL/GenBank/DDBJ whole genome shotgun (WGS) entry which is preliminary data.</text>
</comment>
<dbReference type="Proteomes" id="UP000019149">
    <property type="component" value="Unassembled WGS sequence"/>
</dbReference>
<evidence type="ECO:0000313" key="1">
    <source>
        <dbReference type="EMBL" id="EUB54755.1"/>
    </source>
</evidence>
<proteinExistence type="predicted"/>
<evidence type="ECO:0000313" key="2">
    <source>
        <dbReference type="Proteomes" id="UP000019149"/>
    </source>
</evidence>
<dbReference type="CTD" id="36346110"/>
<dbReference type="EMBL" id="APAU02000215">
    <property type="protein sequence ID" value="EUB54755.1"/>
    <property type="molecule type" value="Genomic_DNA"/>
</dbReference>
<dbReference type="GeneID" id="36346110"/>
<protein>
    <submittedName>
        <fullName evidence="1">Uncharacterized protein</fullName>
    </submittedName>
</protein>
<organism evidence="1 2">
    <name type="scientific">Echinococcus granulosus</name>
    <name type="common">Hydatid tapeworm</name>
    <dbReference type="NCBI Taxonomy" id="6210"/>
    <lineage>
        <taxon>Eukaryota</taxon>
        <taxon>Metazoa</taxon>
        <taxon>Spiralia</taxon>
        <taxon>Lophotrochozoa</taxon>
        <taxon>Platyhelminthes</taxon>
        <taxon>Cestoda</taxon>
        <taxon>Eucestoda</taxon>
        <taxon>Cyclophyllidea</taxon>
        <taxon>Taeniidae</taxon>
        <taxon>Echinococcus</taxon>
        <taxon>Echinococcus granulosus group</taxon>
    </lineage>
</organism>
<sequence>MLGKLRNDASDRRQILDEGYRKRVDRLIAWMNSPNCFHHSPRLNAKGGILLAYSIRGTMDNQRLSCKYIPLTLLRSPFTEKEIVLKMYINKVENTNFVMMPNLAAEYQNINSLSSKIIHEWQLFTMRQDSAFIKYLNRQEDTNQRNENIFLF</sequence>
<reference evidence="1 2" key="1">
    <citation type="journal article" date="2013" name="Nat. Genet.">
        <title>The genome of the hydatid tapeworm Echinococcus granulosus.</title>
        <authorList>
            <person name="Zheng H."/>
            <person name="Zhang W."/>
            <person name="Zhang L."/>
            <person name="Zhang Z."/>
            <person name="Li J."/>
            <person name="Lu G."/>
            <person name="Zhu Y."/>
            <person name="Wang Y."/>
            <person name="Huang Y."/>
            <person name="Liu J."/>
            <person name="Kang H."/>
            <person name="Chen J."/>
            <person name="Wang L."/>
            <person name="Chen A."/>
            <person name="Yu S."/>
            <person name="Gao Z."/>
            <person name="Jin L."/>
            <person name="Gu W."/>
            <person name="Wang Z."/>
            <person name="Zhao L."/>
            <person name="Shi B."/>
            <person name="Wen H."/>
            <person name="Lin R."/>
            <person name="Jones M.K."/>
            <person name="Brejova B."/>
            <person name="Vinar T."/>
            <person name="Zhao G."/>
            <person name="McManus D.P."/>
            <person name="Chen Z."/>
            <person name="Zhou Y."/>
            <person name="Wang S."/>
        </authorList>
    </citation>
    <scope>NUCLEOTIDE SEQUENCE [LARGE SCALE GENOMIC DNA]</scope>
</reference>
<accession>W6U0W2</accession>